<organism evidence="14">
    <name type="scientific">Melampsora larici-populina (strain 98AG31 / pathotype 3-4-7)</name>
    <name type="common">Poplar leaf rust fungus</name>
    <dbReference type="NCBI Taxonomy" id="747676"/>
    <lineage>
        <taxon>Eukaryota</taxon>
        <taxon>Fungi</taxon>
        <taxon>Dikarya</taxon>
        <taxon>Basidiomycota</taxon>
        <taxon>Pucciniomycotina</taxon>
        <taxon>Pucciniomycetes</taxon>
        <taxon>Pucciniales</taxon>
        <taxon>Melampsoraceae</taxon>
        <taxon>Melampsora</taxon>
    </lineage>
</organism>
<dbReference type="InterPro" id="IPR002938">
    <property type="entry name" value="FAD-bd"/>
</dbReference>
<dbReference type="VEuPathDB" id="FungiDB:MELLADRAFT_37535"/>
<dbReference type="PRINTS" id="PR00420">
    <property type="entry name" value="RNGMNOXGNASE"/>
</dbReference>
<dbReference type="GO" id="GO:0006569">
    <property type="term" value="P:L-tryptophan catabolic process"/>
    <property type="evidence" value="ECO:0007669"/>
    <property type="project" value="UniProtKB-UniRule"/>
</dbReference>
<dbReference type="GO" id="GO:0019805">
    <property type="term" value="P:quinolinate biosynthetic process"/>
    <property type="evidence" value="ECO:0007669"/>
    <property type="project" value="UniProtKB-UniRule"/>
</dbReference>
<dbReference type="GO" id="GO:0070189">
    <property type="term" value="P:kynurenine metabolic process"/>
    <property type="evidence" value="ECO:0007669"/>
    <property type="project" value="EnsemblFungi"/>
</dbReference>
<name>F4RTM0_MELLP</name>
<dbReference type="RefSeq" id="XP_007412410.1">
    <property type="nucleotide sequence ID" value="XM_007412348.1"/>
</dbReference>
<dbReference type="InterPro" id="IPR027545">
    <property type="entry name" value="Kynurenine_monooxygenase"/>
</dbReference>
<comment type="pathway">
    <text evidence="10">Cofactor biosynthesis; NAD(+) biosynthesis; quinolinate from L-kynurenine: step 1/3.</text>
</comment>
<comment type="cofactor">
    <cofactor evidence="1 10">
        <name>FAD</name>
        <dbReference type="ChEBI" id="CHEBI:57692"/>
    </cofactor>
</comment>
<dbReference type="UniPathway" id="UPA00253">
    <property type="reaction ID" value="UER00328"/>
</dbReference>
<dbReference type="STRING" id="747676.F4RTM0"/>
<feature type="domain" description="FAD-binding" evidence="12">
    <location>
        <begin position="310"/>
        <end position="368"/>
    </location>
</feature>
<evidence type="ECO:0000313" key="13">
    <source>
        <dbReference type="EMBL" id="EGG04281.1"/>
    </source>
</evidence>
<keyword evidence="14" id="KW-1185">Reference proteome</keyword>
<dbReference type="GO" id="GO:0071949">
    <property type="term" value="F:FAD binding"/>
    <property type="evidence" value="ECO:0007669"/>
    <property type="project" value="EnsemblFungi"/>
</dbReference>
<dbReference type="GO" id="GO:0005741">
    <property type="term" value="C:mitochondrial outer membrane"/>
    <property type="evidence" value="ECO:0007669"/>
    <property type="project" value="UniProtKB-SubCell"/>
</dbReference>
<reference evidence="14" key="1">
    <citation type="journal article" date="2011" name="Proc. Natl. Acad. Sci. U.S.A.">
        <title>Obligate biotrophy features unraveled by the genomic analysis of rust fungi.</title>
        <authorList>
            <person name="Duplessis S."/>
            <person name="Cuomo C.A."/>
            <person name="Lin Y.-C."/>
            <person name="Aerts A."/>
            <person name="Tisserant E."/>
            <person name="Veneault-Fourrey C."/>
            <person name="Joly D.L."/>
            <person name="Hacquard S."/>
            <person name="Amselem J."/>
            <person name="Cantarel B.L."/>
            <person name="Chiu R."/>
            <person name="Coutinho P.M."/>
            <person name="Feau N."/>
            <person name="Field M."/>
            <person name="Frey P."/>
            <person name="Gelhaye E."/>
            <person name="Goldberg J."/>
            <person name="Grabherr M.G."/>
            <person name="Kodira C.D."/>
            <person name="Kohler A."/>
            <person name="Kuees U."/>
            <person name="Lindquist E.A."/>
            <person name="Lucas S.M."/>
            <person name="Mago R."/>
            <person name="Mauceli E."/>
            <person name="Morin E."/>
            <person name="Murat C."/>
            <person name="Pangilinan J.L."/>
            <person name="Park R."/>
            <person name="Pearson M."/>
            <person name="Quesneville H."/>
            <person name="Rouhier N."/>
            <person name="Sakthikumar S."/>
            <person name="Salamov A.A."/>
            <person name="Schmutz J."/>
            <person name="Selles B."/>
            <person name="Shapiro H."/>
            <person name="Tanguay P."/>
            <person name="Tuskan G.A."/>
            <person name="Henrissat B."/>
            <person name="Van de Peer Y."/>
            <person name="Rouze P."/>
            <person name="Ellis J.G."/>
            <person name="Dodds P.N."/>
            <person name="Schein J.E."/>
            <person name="Zhong S."/>
            <person name="Hamelin R.C."/>
            <person name="Grigoriev I.V."/>
            <person name="Szabo L.J."/>
            <person name="Martin F."/>
        </authorList>
    </citation>
    <scope>NUCLEOTIDE SEQUENCE [LARGE SCALE GENOMIC DNA]</scope>
    <source>
        <strain evidence="14">98AG31 / pathotype 3-4-7</strain>
    </source>
</reference>
<proteinExistence type="inferred from homology"/>
<evidence type="ECO:0000259" key="12">
    <source>
        <dbReference type="Pfam" id="PF01494"/>
    </source>
</evidence>
<dbReference type="eggNOG" id="KOG2614">
    <property type="taxonomic scope" value="Eukaryota"/>
</dbReference>
<keyword evidence="4 10" id="KW-0274">FAD</keyword>
<keyword evidence="11" id="KW-0732">Signal</keyword>
<feature type="chain" id="PRO_5003321019" description="Kynurenine 3-monooxygenase" evidence="11">
    <location>
        <begin position="20"/>
        <end position="473"/>
    </location>
</feature>
<comment type="catalytic activity">
    <reaction evidence="9 10">
        <text>L-kynurenine + NADPH + O2 + H(+) = 3-hydroxy-L-kynurenine + NADP(+) + H2O</text>
        <dbReference type="Rhea" id="RHEA:20545"/>
        <dbReference type="ChEBI" id="CHEBI:15377"/>
        <dbReference type="ChEBI" id="CHEBI:15378"/>
        <dbReference type="ChEBI" id="CHEBI:15379"/>
        <dbReference type="ChEBI" id="CHEBI:57783"/>
        <dbReference type="ChEBI" id="CHEBI:57959"/>
        <dbReference type="ChEBI" id="CHEBI:58125"/>
        <dbReference type="ChEBI" id="CHEBI:58349"/>
        <dbReference type="EC" id="1.14.13.9"/>
    </reaction>
</comment>
<keyword evidence="8 10" id="KW-0496">Mitochondrion</keyword>
<keyword evidence="6 10" id="KW-0560">Oxidoreductase</keyword>
<dbReference type="FunFam" id="3.50.50.60:FF:000129">
    <property type="entry name" value="Kynurenine 3-monooxygenase"/>
    <property type="match status" value="1"/>
</dbReference>
<dbReference type="PANTHER" id="PTHR46028:SF2">
    <property type="entry name" value="KYNURENINE 3-MONOOXYGENASE"/>
    <property type="match status" value="1"/>
</dbReference>
<dbReference type="GeneID" id="18927652"/>
<keyword evidence="3 10" id="KW-0662">Pyridine nucleotide biosynthesis</keyword>
<evidence type="ECO:0000256" key="9">
    <source>
        <dbReference type="ARBA" id="ARBA00047818"/>
    </source>
</evidence>
<dbReference type="SUPFAM" id="SSF51905">
    <property type="entry name" value="FAD/NAD(P)-binding domain"/>
    <property type="match status" value="1"/>
</dbReference>
<dbReference type="InParanoid" id="F4RTM0"/>
<dbReference type="AlphaFoldDB" id="F4RTM0"/>
<protein>
    <recommendedName>
        <fullName evidence="10">Kynurenine 3-monooxygenase</fullName>
        <ecNumber evidence="10">1.14.13.9</ecNumber>
    </recommendedName>
    <alternativeName>
        <fullName evidence="10">Biosynthesis of nicotinic acid protein 4</fullName>
    </alternativeName>
    <alternativeName>
        <fullName evidence="10">Kynurenine 3-hydroxylase</fullName>
    </alternativeName>
</protein>
<dbReference type="HAMAP" id="MF_01971">
    <property type="entry name" value="Kynurenine_monooxygenase"/>
    <property type="match status" value="1"/>
</dbReference>
<keyword evidence="10" id="KW-1000">Mitochondrion outer membrane</keyword>
<dbReference type="HOGENOM" id="CLU_023210_0_1_1"/>
<feature type="domain" description="FAD-binding" evidence="12">
    <location>
        <begin position="8"/>
        <end position="179"/>
    </location>
</feature>
<keyword evidence="5 10" id="KW-0521">NADP</keyword>
<evidence type="ECO:0000256" key="3">
    <source>
        <dbReference type="ARBA" id="ARBA00022642"/>
    </source>
</evidence>
<evidence type="ECO:0000256" key="6">
    <source>
        <dbReference type="ARBA" id="ARBA00023002"/>
    </source>
</evidence>
<evidence type="ECO:0000256" key="5">
    <source>
        <dbReference type="ARBA" id="ARBA00022857"/>
    </source>
</evidence>
<evidence type="ECO:0000256" key="1">
    <source>
        <dbReference type="ARBA" id="ARBA00001974"/>
    </source>
</evidence>
<comment type="similarity">
    <text evidence="10">Belongs to the aromatic-ring hydroxylase family. KMO subfamily.</text>
</comment>
<evidence type="ECO:0000256" key="8">
    <source>
        <dbReference type="ARBA" id="ARBA00023128"/>
    </source>
</evidence>
<dbReference type="GO" id="GO:0004502">
    <property type="term" value="F:kynurenine 3-monooxygenase activity"/>
    <property type="evidence" value="ECO:0007669"/>
    <property type="project" value="UniProtKB-UniRule"/>
</dbReference>
<comment type="function">
    <text evidence="10">Catalyzes the hydroxylation of L-kynurenine (L-Kyn) to form 3-hydroxy-L-kynurenine (L-3OHKyn). Required for synthesis of quinolinic acid.</text>
</comment>
<gene>
    <name evidence="10" type="primary">BNA4</name>
    <name evidence="13" type="ORF">MELLADRAFT_37535</name>
</gene>
<dbReference type="PANTHER" id="PTHR46028">
    <property type="entry name" value="KYNURENINE 3-MONOOXYGENASE"/>
    <property type="match status" value="1"/>
</dbReference>
<dbReference type="OrthoDB" id="10053569at2759"/>
<evidence type="ECO:0000256" key="2">
    <source>
        <dbReference type="ARBA" id="ARBA00022630"/>
    </source>
</evidence>
<evidence type="ECO:0000256" key="10">
    <source>
        <dbReference type="HAMAP-Rule" id="MF_03018"/>
    </source>
</evidence>
<dbReference type="Pfam" id="PF01494">
    <property type="entry name" value="FAD_binding_3"/>
    <property type="match status" value="2"/>
</dbReference>
<dbReference type="GO" id="GO:0043420">
    <property type="term" value="P:anthranilate metabolic process"/>
    <property type="evidence" value="ECO:0007669"/>
    <property type="project" value="UniProtKB-UniRule"/>
</dbReference>
<comment type="subcellular location">
    <subcellularLocation>
        <location evidence="10">Mitochondrion outer membrane</location>
    </subcellularLocation>
</comment>
<sequence>MSSNPHAAVVGAGLVGCLAACMLESRGWSVDIYEAREDFRIPSNLPTRARSINLAFSARGIEAIRSIDSDMVDRLLQQVIPMKGRMIHSPEGGLNSQPYGLDGERINSIDRNLLNQSLLKEASKRSNINIHFCHQLVRADFDERSLYFRNSKNQEEVHVKADLTIGADGSYSKVREQIMRRSRVDFSQEYIDDLYLELSIPPGKDEVTGEPTFALDPHHLHIWPRHSFMLIALPNQDKSFTCTLFAPFTGVFDQLEPPKSPQEEKKIIQFFETHFPDALGIMDQSELIRCFQENPRGSLLTIKCTPYHYKDKALILGDAAHSMVPFYGKSSQGMNCGLEDVRKLSQLLDNRSLSLEEVLEKYSSTRHQDLVAICDLAMGNYIEMRDKVTRIDYVMRKALDGFLAKSWFLRGKWLPLYTMVTFRPDLNYSEVVKREDRQSKIIKWMFRLTTTSMLLGLVFTPRYWSRLSKMLRD</sequence>
<accession>F4RTM0</accession>
<dbReference type="GO" id="GO:0016174">
    <property type="term" value="F:NAD(P)H oxidase H2O2-forming activity"/>
    <property type="evidence" value="ECO:0007669"/>
    <property type="project" value="EnsemblFungi"/>
</dbReference>
<evidence type="ECO:0000256" key="4">
    <source>
        <dbReference type="ARBA" id="ARBA00022827"/>
    </source>
</evidence>
<dbReference type="InterPro" id="IPR036188">
    <property type="entry name" value="FAD/NAD-bd_sf"/>
</dbReference>
<evidence type="ECO:0000256" key="11">
    <source>
        <dbReference type="SAM" id="SignalP"/>
    </source>
</evidence>
<feature type="signal peptide" evidence="11">
    <location>
        <begin position="1"/>
        <end position="19"/>
    </location>
</feature>
<dbReference type="KEGG" id="mlr:MELLADRAFT_37535"/>
<keyword evidence="7 10" id="KW-0503">Monooxygenase</keyword>
<evidence type="ECO:0000256" key="7">
    <source>
        <dbReference type="ARBA" id="ARBA00023033"/>
    </source>
</evidence>
<dbReference type="EC" id="1.14.13.9" evidence="10"/>
<dbReference type="GO" id="GO:0034354">
    <property type="term" value="P:'de novo' NAD+ biosynthetic process from L-tryptophan"/>
    <property type="evidence" value="ECO:0007669"/>
    <property type="project" value="UniProtKB-UniRule"/>
</dbReference>
<keyword evidence="10" id="KW-0472">Membrane</keyword>
<evidence type="ECO:0000313" key="14">
    <source>
        <dbReference type="Proteomes" id="UP000001072"/>
    </source>
</evidence>
<dbReference type="EMBL" id="GL883119">
    <property type="protein sequence ID" value="EGG04281.1"/>
    <property type="molecule type" value="Genomic_DNA"/>
</dbReference>
<dbReference type="Gene3D" id="3.50.50.60">
    <property type="entry name" value="FAD/NAD(P)-binding domain"/>
    <property type="match status" value="1"/>
</dbReference>
<keyword evidence="2 10" id="KW-0285">Flavoprotein</keyword>
<dbReference type="GO" id="GO:0005777">
    <property type="term" value="C:peroxisome"/>
    <property type="evidence" value="ECO:0007669"/>
    <property type="project" value="EnsemblFungi"/>
</dbReference>
<dbReference type="Proteomes" id="UP000001072">
    <property type="component" value="Unassembled WGS sequence"/>
</dbReference>